<comment type="subunit">
    <text evidence="5">Self-interacts. Interacts with FtsZ.</text>
</comment>
<dbReference type="EMBL" id="LCLJ01000004">
    <property type="protein sequence ID" value="KKU15745.1"/>
    <property type="molecule type" value="Genomic_DNA"/>
</dbReference>
<evidence type="ECO:0000256" key="2">
    <source>
        <dbReference type="ARBA" id="ARBA00022618"/>
    </source>
</evidence>
<dbReference type="CDD" id="cd24048">
    <property type="entry name" value="ASKHA_NBD_FtsA"/>
    <property type="match status" value="1"/>
</dbReference>
<evidence type="ECO:0000256" key="5">
    <source>
        <dbReference type="HAMAP-Rule" id="MF_02033"/>
    </source>
</evidence>
<gene>
    <name evidence="5" type="primary">ftsA</name>
    <name evidence="8" type="ORF">UX22_C0004G0066</name>
</gene>
<dbReference type="InterPro" id="IPR043129">
    <property type="entry name" value="ATPase_NBD"/>
</dbReference>
<evidence type="ECO:0000256" key="1">
    <source>
        <dbReference type="ARBA" id="ARBA00022475"/>
    </source>
</evidence>
<evidence type="ECO:0000256" key="4">
    <source>
        <dbReference type="ARBA" id="ARBA00023306"/>
    </source>
</evidence>
<keyword evidence="1 5" id="KW-1003">Cell membrane</keyword>
<name>A0A0G1R4G3_9BACT</name>
<accession>A0A0G1R4G3</accession>
<comment type="function">
    <text evidence="5 6">Cell division protein that is involved in the assembly of the Z ring. May serve as a membrane anchor for the Z ring.</text>
</comment>
<organism evidence="8 9">
    <name type="scientific">Candidatus Jorgensenbacteria bacterium GW2011_GWA2_45_9</name>
    <dbReference type="NCBI Taxonomy" id="1618663"/>
    <lineage>
        <taxon>Bacteria</taxon>
        <taxon>Candidatus Joergenseniibacteriota</taxon>
    </lineage>
</organism>
<evidence type="ECO:0000313" key="9">
    <source>
        <dbReference type="Proteomes" id="UP000034727"/>
    </source>
</evidence>
<keyword evidence="4 5" id="KW-0131">Cell cycle</keyword>
<protein>
    <recommendedName>
        <fullName evidence="5 6">Cell division protein FtsA</fullName>
    </recommendedName>
</protein>
<dbReference type="InterPro" id="IPR003494">
    <property type="entry name" value="SHS2_FtsA"/>
</dbReference>
<dbReference type="SMART" id="SM00842">
    <property type="entry name" value="FtsA"/>
    <property type="match status" value="1"/>
</dbReference>
<feature type="domain" description="SHS2" evidence="7">
    <location>
        <begin position="5"/>
        <end position="193"/>
    </location>
</feature>
<dbReference type="GO" id="GO:0009898">
    <property type="term" value="C:cytoplasmic side of plasma membrane"/>
    <property type="evidence" value="ECO:0007669"/>
    <property type="project" value="UniProtKB-UniRule"/>
</dbReference>
<dbReference type="PANTHER" id="PTHR32432:SF4">
    <property type="entry name" value="CELL DIVISION PROTEIN FTSA"/>
    <property type="match status" value="1"/>
</dbReference>
<dbReference type="AlphaFoldDB" id="A0A0G1R4G3"/>
<dbReference type="GO" id="GO:0032153">
    <property type="term" value="C:cell division site"/>
    <property type="evidence" value="ECO:0007669"/>
    <property type="project" value="UniProtKB-UniRule"/>
</dbReference>
<dbReference type="Proteomes" id="UP000034727">
    <property type="component" value="Unassembled WGS sequence"/>
</dbReference>
<evidence type="ECO:0000256" key="3">
    <source>
        <dbReference type="ARBA" id="ARBA00023136"/>
    </source>
</evidence>
<keyword evidence="3 5" id="KW-0472">Membrane</keyword>
<proteinExistence type="inferred from homology"/>
<evidence type="ECO:0000256" key="6">
    <source>
        <dbReference type="PIRNR" id="PIRNR003101"/>
    </source>
</evidence>
<dbReference type="Pfam" id="PF02491">
    <property type="entry name" value="SHS2_FTSA"/>
    <property type="match status" value="1"/>
</dbReference>
<comment type="subcellular location">
    <subcellularLocation>
        <location evidence="5">Cell membrane</location>
        <topology evidence="5">Peripheral membrane protein</topology>
        <orientation evidence="5">Cytoplasmic side</orientation>
    </subcellularLocation>
    <text evidence="5">Localizes to the Z ring in an FtsZ-dependent manner. Targeted to the membrane through a conserved C-terminal amphipathic helix.</text>
</comment>
<comment type="similarity">
    <text evidence="5 6">Belongs to the FtsA/MreB family.</text>
</comment>
<dbReference type="InterPro" id="IPR020823">
    <property type="entry name" value="Cell_div_FtsA"/>
</dbReference>
<dbReference type="HAMAP" id="MF_02033">
    <property type="entry name" value="FtsA"/>
    <property type="match status" value="1"/>
</dbReference>
<dbReference type="Gene3D" id="3.30.420.40">
    <property type="match status" value="1"/>
</dbReference>
<dbReference type="PANTHER" id="PTHR32432">
    <property type="entry name" value="CELL DIVISION PROTEIN FTSA-RELATED"/>
    <property type="match status" value="1"/>
</dbReference>
<dbReference type="SUPFAM" id="SSF53067">
    <property type="entry name" value="Actin-like ATPase domain"/>
    <property type="match status" value="2"/>
</dbReference>
<sequence>MSNIITGIDIGSSQIKIVVAGKKKGALAQVLSVVKQPSSGFHKGVVVDPEEATRVLRDIVLDLQNFSKKAAQNVFVNVNSEYVKVRNSRGISAVARADREIQQDDVDRVIQASQAIKLQPNYMVVHNITREFFVDDVGDIQDPIGMTGNRLEVSTLVVEAFAPQMNSLLKTLERVGMRVSGLVFNPLAAAHSVLSKKQKDLGVLMIDFGFDTTSFVVYEENKISHAKSIPVGMRHITNDIAVGLRVAFDSAERIKLTYGNAMSKDVNRKDVIQLSEFDPLNRGEVSKRFVAEIIEVRLAEILELVNNELKVLGRSVQIPAGIVITGGGTKLPGITDLVKQELKFHTQIGFPNLEPFEIMNPTYKELLDDPEFATALGLVRIETGEKHVLPDGTWGSVKNFFKNFVP</sequence>
<dbReference type="PATRIC" id="fig|1618663.3.peg.185"/>
<comment type="caution">
    <text evidence="8">The sequence shown here is derived from an EMBL/GenBank/DDBJ whole genome shotgun (WGS) entry which is preliminary data.</text>
</comment>
<dbReference type="GO" id="GO:0043093">
    <property type="term" value="P:FtsZ-dependent cytokinesis"/>
    <property type="evidence" value="ECO:0007669"/>
    <property type="project" value="UniProtKB-UniRule"/>
</dbReference>
<dbReference type="PIRSF" id="PIRSF003101">
    <property type="entry name" value="FtsA"/>
    <property type="match status" value="1"/>
</dbReference>
<dbReference type="InterPro" id="IPR050696">
    <property type="entry name" value="FtsA/MreB"/>
</dbReference>
<evidence type="ECO:0000259" key="7">
    <source>
        <dbReference type="SMART" id="SM00842"/>
    </source>
</evidence>
<dbReference type="Pfam" id="PF14450">
    <property type="entry name" value="FtsA"/>
    <property type="match status" value="1"/>
</dbReference>
<reference evidence="8 9" key="1">
    <citation type="journal article" date="2015" name="Nature">
        <title>rRNA introns, odd ribosomes, and small enigmatic genomes across a large radiation of phyla.</title>
        <authorList>
            <person name="Brown C.T."/>
            <person name="Hug L.A."/>
            <person name="Thomas B.C."/>
            <person name="Sharon I."/>
            <person name="Castelle C.J."/>
            <person name="Singh A."/>
            <person name="Wilkins M.J."/>
            <person name="Williams K.H."/>
            <person name="Banfield J.F."/>
        </authorList>
    </citation>
    <scope>NUCLEOTIDE SEQUENCE [LARGE SCALE GENOMIC DNA]</scope>
</reference>
<evidence type="ECO:0000313" key="8">
    <source>
        <dbReference type="EMBL" id="KKU15745.1"/>
    </source>
</evidence>
<dbReference type="NCBIfam" id="TIGR01174">
    <property type="entry name" value="ftsA"/>
    <property type="match status" value="1"/>
</dbReference>
<keyword evidence="2 5" id="KW-0132">Cell division</keyword>
<dbReference type="Gene3D" id="3.30.1490.110">
    <property type="match status" value="1"/>
</dbReference>